<evidence type="ECO:0000313" key="2">
    <source>
        <dbReference type="Proteomes" id="UP000222366"/>
    </source>
</evidence>
<dbReference type="Pfam" id="PF10109">
    <property type="entry name" value="Phage_TAC_7"/>
    <property type="match status" value="1"/>
</dbReference>
<gene>
    <name evidence="1" type="ORF">Xsto_03819</name>
</gene>
<protein>
    <recommendedName>
        <fullName evidence="3">Phage tail assembly protein</fullName>
    </recommendedName>
</protein>
<dbReference type="AlphaFoldDB" id="A0A2D0KB79"/>
<accession>A0A2D0KB79</accession>
<dbReference type="EMBL" id="NJAJ01000057">
    <property type="protein sequence ID" value="PHM60620.1"/>
    <property type="molecule type" value="Genomic_DNA"/>
</dbReference>
<sequence>MEKTKIVQLSKPIESNDGKEIYQEIHLREPTLIEVEQFYEADRKSNPLAAMRLLIALVSQTQLTDTVLKKMAITDFRECEVFLTSFLAYTPSDSGSN</sequence>
<proteinExistence type="predicted"/>
<dbReference type="Proteomes" id="UP000222366">
    <property type="component" value="Unassembled WGS sequence"/>
</dbReference>
<evidence type="ECO:0000313" key="1">
    <source>
        <dbReference type="EMBL" id="PHM60620.1"/>
    </source>
</evidence>
<comment type="caution">
    <text evidence="1">The sequence shown here is derived from an EMBL/GenBank/DDBJ whole genome shotgun (WGS) entry which is preliminary data.</text>
</comment>
<evidence type="ECO:0008006" key="3">
    <source>
        <dbReference type="Google" id="ProtNLM"/>
    </source>
</evidence>
<dbReference type="RefSeq" id="WP_099126064.1">
    <property type="nucleotide sequence ID" value="NZ_CAWNRH010000134.1"/>
</dbReference>
<keyword evidence="2" id="KW-1185">Reference proteome</keyword>
<organism evidence="1 2">
    <name type="scientific">Xenorhabdus stockiae</name>
    <dbReference type="NCBI Taxonomy" id="351614"/>
    <lineage>
        <taxon>Bacteria</taxon>
        <taxon>Pseudomonadati</taxon>
        <taxon>Pseudomonadota</taxon>
        <taxon>Gammaproteobacteria</taxon>
        <taxon>Enterobacterales</taxon>
        <taxon>Morganellaceae</taxon>
        <taxon>Xenorhabdus</taxon>
    </lineage>
</organism>
<name>A0A2D0KB79_9GAMM</name>
<reference evidence="1 2" key="1">
    <citation type="journal article" date="2017" name="Nat. Microbiol.">
        <title>Natural product diversity associated with the nematode symbionts Photorhabdus and Xenorhabdus.</title>
        <authorList>
            <person name="Tobias N.J."/>
            <person name="Wolff H."/>
            <person name="Djahanschiri B."/>
            <person name="Grundmann F."/>
            <person name="Kronenwerth M."/>
            <person name="Shi Y.M."/>
            <person name="Simonyi S."/>
            <person name="Grun P."/>
            <person name="Shapiro-Ilan D."/>
            <person name="Pidot S.J."/>
            <person name="Stinear T.P."/>
            <person name="Ebersberger I."/>
            <person name="Bode H.B."/>
        </authorList>
    </citation>
    <scope>NUCLEOTIDE SEQUENCE [LARGE SCALE GENOMIC DNA]</scope>
    <source>
        <strain evidence="1 2">DSM 17904</strain>
    </source>
</reference>
<dbReference type="InterPro" id="IPR019289">
    <property type="entry name" value="Phage_tail_E/E"/>
</dbReference>